<reference evidence="7 8" key="1">
    <citation type="submission" date="2013-03" db="EMBL/GenBank/DDBJ databases">
        <title>The Genome Sequence of Exophiala aquamarina CBS 119918.</title>
        <authorList>
            <consortium name="The Broad Institute Genomics Platform"/>
            <person name="Cuomo C."/>
            <person name="de Hoog S."/>
            <person name="Gorbushina A."/>
            <person name="Walker B."/>
            <person name="Young S.K."/>
            <person name="Zeng Q."/>
            <person name="Gargeya S."/>
            <person name="Fitzgerald M."/>
            <person name="Haas B."/>
            <person name="Abouelleil A."/>
            <person name="Allen A.W."/>
            <person name="Alvarado L."/>
            <person name="Arachchi H.M."/>
            <person name="Berlin A.M."/>
            <person name="Chapman S.B."/>
            <person name="Gainer-Dewar J."/>
            <person name="Goldberg J."/>
            <person name="Griggs A."/>
            <person name="Gujja S."/>
            <person name="Hansen M."/>
            <person name="Howarth C."/>
            <person name="Imamovic A."/>
            <person name="Ireland A."/>
            <person name="Larimer J."/>
            <person name="McCowan C."/>
            <person name="Murphy C."/>
            <person name="Pearson M."/>
            <person name="Poon T.W."/>
            <person name="Priest M."/>
            <person name="Roberts A."/>
            <person name="Saif S."/>
            <person name="Shea T."/>
            <person name="Sisk P."/>
            <person name="Sykes S."/>
            <person name="Wortman J."/>
            <person name="Nusbaum C."/>
            <person name="Birren B."/>
        </authorList>
    </citation>
    <scope>NUCLEOTIDE SEQUENCE [LARGE SCALE GENOMIC DNA]</scope>
    <source>
        <strain evidence="7 8">CBS 119918</strain>
    </source>
</reference>
<keyword evidence="4" id="KW-0539">Nucleus</keyword>
<dbReference type="CDD" id="cd12148">
    <property type="entry name" value="fungal_TF_MHR"/>
    <property type="match status" value="1"/>
</dbReference>
<dbReference type="EMBL" id="AMGV01000001">
    <property type="protein sequence ID" value="KEF63060.1"/>
    <property type="molecule type" value="Genomic_DNA"/>
</dbReference>
<dbReference type="GO" id="GO:0008270">
    <property type="term" value="F:zinc ion binding"/>
    <property type="evidence" value="ECO:0007669"/>
    <property type="project" value="InterPro"/>
</dbReference>
<dbReference type="SMART" id="SM00906">
    <property type="entry name" value="Fungal_trans"/>
    <property type="match status" value="1"/>
</dbReference>
<dbReference type="GeneID" id="25275984"/>
<evidence type="ECO:0000256" key="5">
    <source>
        <dbReference type="SAM" id="MobiDB-lite"/>
    </source>
</evidence>
<evidence type="ECO:0000256" key="2">
    <source>
        <dbReference type="ARBA" id="ARBA00023125"/>
    </source>
</evidence>
<keyword evidence="1" id="KW-0805">Transcription regulation</keyword>
<protein>
    <recommendedName>
        <fullName evidence="6">Xylanolytic transcriptional activator regulatory domain-containing protein</fullName>
    </recommendedName>
</protein>
<feature type="compositionally biased region" description="Low complexity" evidence="5">
    <location>
        <begin position="61"/>
        <end position="82"/>
    </location>
</feature>
<evidence type="ECO:0000313" key="7">
    <source>
        <dbReference type="EMBL" id="KEF63060.1"/>
    </source>
</evidence>
<dbReference type="PANTHER" id="PTHR47424">
    <property type="entry name" value="REGULATORY PROTEIN GAL4"/>
    <property type="match status" value="1"/>
</dbReference>
<dbReference type="Pfam" id="PF04082">
    <property type="entry name" value="Fungal_trans"/>
    <property type="match status" value="1"/>
</dbReference>
<keyword evidence="3" id="KW-0804">Transcription</keyword>
<feature type="domain" description="Xylanolytic transcriptional activator regulatory" evidence="6">
    <location>
        <begin position="282"/>
        <end position="357"/>
    </location>
</feature>
<sequence length="709" mass="79495">MQPAGIEAALLSESAINNDSYSNSPKTHIQYSTVSPPGNQGSSRIYRGPESLSQPRDRVPSGGALTQGSAQQQGSSGGESETVPSRCRSVHAIIGVIQYEDSKEGFFGNTSAGTFMQSVKRIVEQKYKSCTHGMSPDIGRAHNHLPPLIPDRKSKHKQIEYVLPTRKKADRLMDLYWKYVHILYPHLDKEQTQKNYEQIWNGCDDNSVSDEQSLLCLLNIIFALSSQIDTQIAFEDRGSVAAMYYDRAYELMDIRDTGSIRAVQSFLLLGQYFQSTNEPHPCWIFVGLGIRTAQSLGLHQAETSQRVPDVRTREILRRVWHGCILMDRILSMTYGRPCSIGPNATNSVPLPRPMDQEYVPVGVDLRYASRGTEGRPSFVDFYILSLKLYDFLDDVLFNYHTVETPNDQQPRDALQNAHLGQCSTERITAVFELERRLSKWEASIPEHLRIHKRPAGAVGVEAILYRQAVVLHQRHIYVRLLLLRPILSTVIGSERYDEKPSTLFGGLLADRILLQCAVECVHAAQAAIDVVYAEEATLNEGSYYLSAWWYNVLFLYTSATILIAARLSPDILTEIPERKILESWHKAIGILEGYCAFSTSIQRLVTTLGLLSNAVPQRYSRLRQQQPIRQPEKITSSSMTPVSMSAALWRPSDVTSIPATSLGQEVTVDFLCEAGGELDKTLMAGSLLDFDNVFDPNDLSWLLTVPFNS</sequence>
<dbReference type="STRING" id="1182545.A0A072Q556"/>
<evidence type="ECO:0000313" key="8">
    <source>
        <dbReference type="Proteomes" id="UP000027920"/>
    </source>
</evidence>
<comment type="caution">
    <text evidence="7">The sequence shown here is derived from an EMBL/GenBank/DDBJ whole genome shotgun (WGS) entry which is preliminary data.</text>
</comment>
<keyword evidence="2" id="KW-0238">DNA-binding</keyword>
<dbReference type="HOGENOM" id="CLU_008511_3_0_1"/>
<dbReference type="InterPro" id="IPR007219">
    <property type="entry name" value="XnlR_reg_dom"/>
</dbReference>
<evidence type="ECO:0000256" key="1">
    <source>
        <dbReference type="ARBA" id="ARBA00023015"/>
    </source>
</evidence>
<dbReference type="OrthoDB" id="424974at2759"/>
<dbReference type="VEuPathDB" id="FungiDB:A1O9_01036"/>
<gene>
    <name evidence="7" type="ORF">A1O9_01036</name>
</gene>
<dbReference type="InterPro" id="IPR051127">
    <property type="entry name" value="Fungal_SecMet_Regulators"/>
</dbReference>
<evidence type="ECO:0000256" key="4">
    <source>
        <dbReference type="ARBA" id="ARBA00023242"/>
    </source>
</evidence>
<dbReference type="GO" id="GO:0000978">
    <property type="term" value="F:RNA polymerase II cis-regulatory region sequence-specific DNA binding"/>
    <property type="evidence" value="ECO:0007669"/>
    <property type="project" value="TreeGrafter"/>
</dbReference>
<dbReference type="Proteomes" id="UP000027920">
    <property type="component" value="Unassembled WGS sequence"/>
</dbReference>
<feature type="region of interest" description="Disordered" evidence="5">
    <location>
        <begin position="16"/>
        <end position="85"/>
    </location>
</feature>
<proteinExistence type="predicted"/>
<feature type="compositionally biased region" description="Polar residues" evidence="5">
    <location>
        <begin position="16"/>
        <end position="43"/>
    </location>
</feature>
<dbReference type="GO" id="GO:0000981">
    <property type="term" value="F:DNA-binding transcription factor activity, RNA polymerase II-specific"/>
    <property type="evidence" value="ECO:0007669"/>
    <property type="project" value="TreeGrafter"/>
</dbReference>
<dbReference type="GO" id="GO:0000435">
    <property type="term" value="P:positive regulation of transcription from RNA polymerase II promoter by galactose"/>
    <property type="evidence" value="ECO:0007669"/>
    <property type="project" value="TreeGrafter"/>
</dbReference>
<evidence type="ECO:0000256" key="3">
    <source>
        <dbReference type="ARBA" id="ARBA00023163"/>
    </source>
</evidence>
<dbReference type="GO" id="GO:0005634">
    <property type="term" value="C:nucleus"/>
    <property type="evidence" value="ECO:0007669"/>
    <property type="project" value="TreeGrafter"/>
</dbReference>
<accession>A0A072Q556</accession>
<organism evidence="7 8">
    <name type="scientific">Exophiala aquamarina CBS 119918</name>
    <dbReference type="NCBI Taxonomy" id="1182545"/>
    <lineage>
        <taxon>Eukaryota</taxon>
        <taxon>Fungi</taxon>
        <taxon>Dikarya</taxon>
        <taxon>Ascomycota</taxon>
        <taxon>Pezizomycotina</taxon>
        <taxon>Eurotiomycetes</taxon>
        <taxon>Chaetothyriomycetidae</taxon>
        <taxon>Chaetothyriales</taxon>
        <taxon>Herpotrichiellaceae</taxon>
        <taxon>Exophiala</taxon>
    </lineage>
</organism>
<dbReference type="PANTHER" id="PTHR47424:SF3">
    <property type="entry name" value="REGULATORY PROTEIN GAL4"/>
    <property type="match status" value="1"/>
</dbReference>
<evidence type="ECO:0000259" key="6">
    <source>
        <dbReference type="SMART" id="SM00906"/>
    </source>
</evidence>
<dbReference type="AlphaFoldDB" id="A0A072Q556"/>
<name>A0A072Q556_9EURO</name>
<dbReference type="GO" id="GO:0006351">
    <property type="term" value="P:DNA-templated transcription"/>
    <property type="evidence" value="ECO:0007669"/>
    <property type="project" value="InterPro"/>
</dbReference>
<keyword evidence="8" id="KW-1185">Reference proteome</keyword>
<dbReference type="RefSeq" id="XP_013265650.1">
    <property type="nucleotide sequence ID" value="XM_013410196.1"/>
</dbReference>